<keyword evidence="2" id="KW-0732">Signal</keyword>
<gene>
    <name evidence="4" type="ORF">Bccel_5031</name>
</gene>
<accession>A0A0L6JVL9</accession>
<dbReference type="AlphaFoldDB" id="A0A0L6JVL9"/>
<organism evidence="4 5">
    <name type="scientific">Pseudobacteroides cellulosolvens ATCC 35603 = DSM 2933</name>
    <dbReference type="NCBI Taxonomy" id="398512"/>
    <lineage>
        <taxon>Bacteria</taxon>
        <taxon>Bacillati</taxon>
        <taxon>Bacillota</taxon>
        <taxon>Clostridia</taxon>
        <taxon>Eubacteriales</taxon>
        <taxon>Oscillospiraceae</taxon>
        <taxon>Pseudobacteroides</taxon>
    </lineage>
</organism>
<protein>
    <submittedName>
        <fullName evidence="4">S-layer domain-containing protein</fullName>
    </submittedName>
</protein>
<keyword evidence="1" id="KW-0677">Repeat</keyword>
<evidence type="ECO:0000259" key="3">
    <source>
        <dbReference type="PROSITE" id="PS51272"/>
    </source>
</evidence>
<dbReference type="RefSeq" id="WP_036943293.1">
    <property type="nucleotide sequence ID" value="NZ_JQKC01000021.1"/>
</dbReference>
<evidence type="ECO:0000313" key="5">
    <source>
        <dbReference type="Proteomes" id="UP000036923"/>
    </source>
</evidence>
<dbReference type="Proteomes" id="UP000036923">
    <property type="component" value="Unassembled WGS sequence"/>
</dbReference>
<keyword evidence="5" id="KW-1185">Reference proteome</keyword>
<sequence length="191" mass="21314" precursor="true">MKSKIRSRLLNLVIAVSLISIPSNYSLAENPSIDTAANNLVNLKIMQGYGDGDLRLQNKINRSEFVTLIVKMLGYDSDSDLDTYKLSFKDVSKTNWAYNYIKAAVKNKLAYGTNENKFNPANNITYAEALTVMVRALGYENSLKGQWPQNVIEKASELGIDNNIELEPNTQITRGEMALIIDNSISIETVD</sequence>
<dbReference type="Pfam" id="PF00395">
    <property type="entry name" value="SLH"/>
    <property type="match status" value="3"/>
</dbReference>
<dbReference type="PROSITE" id="PS51272">
    <property type="entry name" value="SLH"/>
    <property type="match status" value="2"/>
</dbReference>
<name>A0A0L6JVL9_9FIRM</name>
<comment type="caution">
    <text evidence="4">The sequence shown here is derived from an EMBL/GenBank/DDBJ whole genome shotgun (WGS) entry which is preliminary data.</text>
</comment>
<feature type="domain" description="SLH" evidence="3">
    <location>
        <begin position="20"/>
        <end position="83"/>
    </location>
</feature>
<feature type="domain" description="SLH" evidence="3">
    <location>
        <begin position="84"/>
        <end position="147"/>
    </location>
</feature>
<evidence type="ECO:0000256" key="1">
    <source>
        <dbReference type="ARBA" id="ARBA00022737"/>
    </source>
</evidence>
<dbReference type="EMBL" id="LGTC01000001">
    <property type="protein sequence ID" value="KNY29754.1"/>
    <property type="molecule type" value="Genomic_DNA"/>
</dbReference>
<dbReference type="STRING" id="398512.Bccel_5031"/>
<reference evidence="5" key="1">
    <citation type="submission" date="2015-07" db="EMBL/GenBank/DDBJ databases">
        <title>Near-Complete Genome Sequence of the Cellulolytic Bacterium Bacteroides (Pseudobacteroides) cellulosolvens ATCC 35603.</title>
        <authorList>
            <person name="Dassa B."/>
            <person name="Utturkar S.M."/>
            <person name="Klingeman D.M."/>
            <person name="Hurt R.A."/>
            <person name="Keller M."/>
            <person name="Xu J."/>
            <person name="Reddy Y.H.K."/>
            <person name="Borovok I."/>
            <person name="Grinberg I.R."/>
            <person name="Lamed R."/>
            <person name="Zhivin O."/>
            <person name="Bayer E.A."/>
            <person name="Brown S.D."/>
        </authorList>
    </citation>
    <scope>NUCLEOTIDE SEQUENCE [LARGE SCALE GENOMIC DNA]</scope>
    <source>
        <strain evidence="5">DSM 2933</strain>
    </source>
</reference>
<dbReference type="InterPro" id="IPR001119">
    <property type="entry name" value="SLH_dom"/>
</dbReference>
<evidence type="ECO:0000256" key="2">
    <source>
        <dbReference type="SAM" id="SignalP"/>
    </source>
</evidence>
<dbReference type="eggNOG" id="COG3858">
    <property type="taxonomic scope" value="Bacteria"/>
</dbReference>
<feature type="chain" id="PRO_5005566329" evidence="2">
    <location>
        <begin position="29"/>
        <end position="191"/>
    </location>
</feature>
<evidence type="ECO:0000313" key="4">
    <source>
        <dbReference type="EMBL" id="KNY29754.1"/>
    </source>
</evidence>
<feature type="signal peptide" evidence="2">
    <location>
        <begin position="1"/>
        <end position="28"/>
    </location>
</feature>
<proteinExistence type="predicted"/>